<gene>
    <name evidence="1" type="ORF">HNV28_27050</name>
</gene>
<sequence>MNTPENAFDISNVALPWSDQQSGAGAVCCSGGRVQYAVPASGGQLTLLSADTSKYQSSHTFSDLNVWSAKKISDQFPPSLRARFAVQTDRLMSIFAVGDYTYVFWTSQDGHRYALRTRPDMLEPAAVAEVDISVWGNNYTSKSNVAAFALPSTLPTFEGMVGAVVLAEEVNAQTHKAVGVMLPLLFDPADFTPNGTWAARIPNGGYRGELGSLLANDTSGCSVVNNYLAVSAGWIDQGVVQGPHDSAPRPYLSLVVVCNTNSSSIKSLSFGMDLLPAFDVYCRVKAGGNLTVTKINAAHGDSGLCHGANVGMAPDGSLSVHFRDGSDNVRVGKLIPNSAQHGEASYQQPGLYLPVWETAPVYLASSTSHLTTRNTPCGVYLPLATTQAPSPSAVMRSDGSGAQVFDDCPTVRFIHLILSSDSNHKPRLSTSYWGAFFSIENYRVDTATEAYQEATLVSMVADSFPYPVPSREIWGPDSPSGMVNWHLCNYEYLTGDDTEVDLDYSFQLGVGLKAEAIVTTVVGVQADTENVAGVSALVQTSDATLKASSFSVATRGLPPVPGDPETETLRVSPSGAFFGVTPPARMATNVTLLKPRGSASSSFLAVTVQPIMDGSITARSGGFSSYCYTPGQLQTYSPESIGATMANRFSHLSADDQRRFRINGVDHSSLYQADYVDRVAQRFGRNCFGPGGNLPYLEFSFSEGGIQRSEFQSTSRFTAGGGAYANQSAYAGLAWNVEVENSVGALGVYEVTIPIFNSSGYVMVGVEWATSLVASSTSTKSWGIKLDEYLTPLAPGEAYTVRMYLLEPSPLWALEMKYFGFNQGDPMAEKIDFTNSSPVRILFTVPYISPALQSRLALGV</sequence>
<dbReference type="EMBL" id="JABFNT010000107">
    <property type="protein sequence ID" value="NOJ81943.1"/>
    <property type="molecule type" value="Genomic_DNA"/>
</dbReference>
<evidence type="ECO:0000313" key="2">
    <source>
        <dbReference type="Proteomes" id="UP000533080"/>
    </source>
</evidence>
<dbReference type="RefSeq" id="WP_171443905.1">
    <property type="nucleotide sequence ID" value="NZ_JABFNS010000044.1"/>
</dbReference>
<dbReference type="Proteomes" id="UP000533080">
    <property type="component" value="Unassembled WGS sequence"/>
</dbReference>
<dbReference type="AlphaFoldDB" id="A0A7Y4MUU1"/>
<protein>
    <submittedName>
        <fullName evidence="1">Uncharacterized protein</fullName>
    </submittedName>
</protein>
<organism evidence="1 2">
    <name type="scientific">Myxococcus xanthus</name>
    <dbReference type="NCBI Taxonomy" id="34"/>
    <lineage>
        <taxon>Bacteria</taxon>
        <taxon>Pseudomonadati</taxon>
        <taxon>Myxococcota</taxon>
        <taxon>Myxococcia</taxon>
        <taxon>Myxococcales</taxon>
        <taxon>Cystobacterineae</taxon>
        <taxon>Myxococcaceae</taxon>
        <taxon>Myxococcus</taxon>
    </lineage>
</organism>
<proteinExistence type="predicted"/>
<evidence type="ECO:0000313" key="1">
    <source>
        <dbReference type="EMBL" id="NOJ81943.1"/>
    </source>
</evidence>
<comment type="caution">
    <text evidence="1">The sequence shown here is derived from an EMBL/GenBank/DDBJ whole genome shotgun (WGS) entry which is preliminary data.</text>
</comment>
<reference evidence="1 2" key="1">
    <citation type="submission" date="2020-05" db="EMBL/GenBank/DDBJ databases">
        <authorList>
            <person name="Whitworth D."/>
        </authorList>
    </citation>
    <scope>NUCLEOTIDE SEQUENCE [LARGE SCALE GENOMIC DNA]</scope>
    <source>
        <strain evidence="1 2">AM005</strain>
    </source>
</reference>
<accession>A0A7Y4MUU1</accession>
<name>A0A7Y4MUU1_MYXXA</name>